<accession>A0ABT3ZE82</accession>
<reference evidence="6" key="1">
    <citation type="submission" date="2022-10" db="EMBL/GenBank/DDBJ databases">
        <title>Hoeflea sp. G2-23, isolated from marine algae.</title>
        <authorList>
            <person name="Kristyanto S."/>
            <person name="Kim J.M."/>
            <person name="Jeon C.O."/>
        </authorList>
    </citation>
    <scope>NUCLEOTIDE SEQUENCE</scope>
    <source>
        <strain evidence="6">G2-23</strain>
    </source>
</reference>
<dbReference type="InterPro" id="IPR036390">
    <property type="entry name" value="WH_DNA-bd_sf"/>
</dbReference>
<dbReference type="InterPro" id="IPR029016">
    <property type="entry name" value="GAF-like_dom_sf"/>
</dbReference>
<evidence type="ECO:0000313" key="7">
    <source>
        <dbReference type="Proteomes" id="UP001073227"/>
    </source>
</evidence>
<dbReference type="InterPro" id="IPR014757">
    <property type="entry name" value="Tscrpt_reg_IclR_C"/>
</dbReference>
<dbReference type="Gene3D" id="1.10.10.10">
    <property type="entry name" value="Winged helix-like DNA-binding domain superfamily/Winged helix DNA-binding domain"/>
    <property type="match status" value="1"/>
</dbReference>
<dbReference type="SUPFAM" id="SSF46785">
    <property type="entry name" value="Winged helix' DNA-binding domain"/>
    <property type="match status" value="1"/>
</dbReference>
<proteinExistence type="predicted"/>
<gene>
    <name evidence="6" type="ORF">OEG84_20795</name>
</gene>
<keyword evidence="1" id="KW-0805">Transcription regulation</keyword>
<feature type="domain" description="IclR-ED" evidence="5">
    <location>
        <begin position="107"/>
        <end position="290"/>
    </location>
</feature>
<dbReference type="Pfam" id="PF01614">
    <property type="entry name" value="IclR_C"/>
    <property type="match status" value="1"/>
</dbReference>
<keyword evidence="2" id="KW-0238">DNA-binding</keyword>
<evidence type="ECO:0000256" key="1">
    <source>
        <dbReference type="ARBA" id="ARBA00023015"/>
    </source>
</evidence>
<dbReference type="EMBL" id="JAOVZR010000001">
    <property type="protein sequence ID" value="MCY0150073.1"/>
    <property type="molecule type" value="Genomic_DNA"/>
</dbReference>
<protein>
    <submittedName>
        <fullName evidence="6">IclR family transcriptional regulator</fullName>
    </submittedName>
</protein>
<keyword evidence="3" id="KW-0804">Transcription</keyword>
<dbReference type="SUPFAM" id="SSF55781">
    <property type="entry name" value="GAF domain-like"/>
    <property type="match status" value="1"/>
</dbReference>
<dbReference type="SMART" id="SM00346">
    <property type="entry name" value="HTH_ICLR"/>
    <property type="match status" value="1"/>
</dbReference>
<sequence>MAKPGQWDIYISGAARGAADEILFWEINTTMVDEPNKKVAAAQNVRAVTRALSVLDSFAGKNLQSLAQVSAATQLDKGTTRRLLLTLMHSDFIAQDPVTQHYRLGAAIRKLAANVEDSRDLRSIAQPILLQLANELGITAFLSVFRDNSAVCLDRVHDMRGIEVHWWAIGGTLPLNCGGAPKVFLAYQPEEVIERILSEPLQKLNAKSVTDPDMLREQLRLIRKRGWECAIDDVAVGITALAVPVLDENGDAACCVSMAGLTPQMVERGRPVFLQRLKDAAEAVRVGAGI</sequence>
<evidence type="ECO:0000259" key="4">
    <source>
        <dbReference type="PROSITE" id="PS51077"/>
    </source>
</evidence>
<dbReference type="Gene3D" id="3.30.450.40">
    <property type="match status" value="1"/>
</dbReference>
<feature type="domain" description="HTH iclR-type" evidence="4">
    <location>
        <begin position="45"/>
        <end position="106"/>
    </location>
</feature>
<name>A0ABT3ZE82_9HYPH</name>
<comment type="caution">
    <text evidence="6">The sequence shown here is derived from an EMBL/GenBank/DDBJ whole genome shotgun (WGS) entry which is preliminary data.</text>
</comment>
<dbReference type="InterPro" id="IPR050707">
    <property type="entry name" value="HTH_MetabolicPath_Reg"/>
</dbReference>
<evidence type="ECO:0000313" key="6">
    <source>
        <dbReference type="EMBL" id="MCY0150073.1"/>
    </source>
</evidence>
<organism evidence="6 7">
    <name type="scientific">Hoeflea algicola</name>
    <dbReference type="NCBI Taxonomy" id="2983763"/>
    <lineage>
        <taxon>Bacteria</taxon>
        <taxon>Pseudomonadati</taxon>
        <taxon>Pseudomonadota</taxon>
        <taxon>Alphaproteobacteria</taxon>
        <taxon>Hyphomicrobiales</taxon>
        <taxon>Rhizobiaceae</taxon>
        <taxon>Hoeflea</taxon>
    </lineage>
</organism>
<keyword evidence="7" id="KW-1185">Reference proteome</keyword>
<dbReference type="Pfam" id="PF09339">
    <property type="entry name" value="HTH_IclR"/>
    <property type="match status" value="1"/>
</dbReference>
<dbReference type="PROSITE" id="PS51078">
    <property type="entry name" value="ICLR_ED"/>
    <property type="match status" value="1"/>
</dbReference>
<evidence type="ECO:0000256" key="3">
    <source>
        <dbReference type="ARBA" id="ARBA00023163"/>
    </source>
</evidence>
<evidence type="ECO:0000259" key="5">
    <source>
        <dbReference type="PROSITE" id="PS51078"/>
    </source>
</evidence>
<dbReference type="InterPro" id="IPR036388">
    <property type="entry name" value="WH-like_DNA-bd_sf"/>
</dbReference>
<evidence type="ECO:0000256" key="2">
    <source>
        <dbReference type="ARBA" id="ARBA00023125"/>
    </source>
</evidence>
<dbReference type="Proteomes" id="UP001073227">
    <property type="component" value="Unassembled WGS sequence"/>
</dbReference>
<dbReference type="RefSeq" id="WP_267655510.1">
    <property type="nucleotide sequence ID" value="NZ_JAOVZR010000001.1"/>
</dbReference>
<dbReference type="PANTHER" id="PTHR30136">
    <property type="entry name" value="HELIX-TURN-HELIX TRANSCRIPTIONAL REGULATOR, ICLR FAMILY"/>
    <property type="match status" value="1"/>
</dbReference>
<dbReference type="InterPro" id="IPR005471">
    <property type="entry name" value="Tscrpt_reg_IclR_N"/>
</dbReference>
<dbReference type="PANTHER" id="PTHR30136:SF24">
    <property type="entry name" value="HTH-TYPE TRANSCRIPTIONAL REPRESSOR ALLR"/>
    <property type="match status" value="1"/>
</dbReference>
<dbReference type="PROSITE" id="PS51077">
    <property type="entry name" value="HTH_ICLR"/>
    <property type="match status" value="1"/>
</dbReference>